<dbReference type="SUPFAM" id="SSF51695">
    <property type="entry name" value="PLC-like phosphodiesterases"/>
    <property type="match status" value="1"/>
</dbReference>
<sequence length="230" mass="24908">MTPPHPLAVAHRAGNQLPALGAAAELGVDVIELDVHSWRGRLEVRHARTAGRLPILWDGWRLHRGWKPRLELAEVIAEALRVAGPGTRLMLDLKGTGASVGHEVARSVHDLAPDRDVLVCGRHWPALEPFARLPYAQVLLSARTRGELAALRARVAEGALVGGRAAYGASIHRSLLTRPLLDELHRTLEAVLTWPVNTPAALAEVLEVGATGVISDELDVLRALLAQRTR</sequence>
<keyword evidence="2" id="KW-1185">Reference proteome</keyword>
<dbReference type="CDD" id="cd08556">
    <property type="entry name" value="GDPD"/>
    <property type="match status" value="1"/>
</dbReference>
<gene>
    <name evidence="1" type="ORF">G9H71_19525</name>
</gene>
<organism evidence="1 2">
    <name type="scientific">Motilibacter deserti</name>
    <dbReference type="NCBI Taxonomy" id="2714956"/>
    <lineage>
        <taxon>Bacteria</taxon>
        <taxon>Bacillati</taxon>
        <taxon>Actinomycetota</taxon>
        <taxon>Actinomycetes</taxon>
        <taxon>Motilibacterales</taxon>
        <taxon>Motilibacteraceae</taxon>
        <taxon>Motilibacter</taxon>
    </lineage>
</organism>
<evidence type="ECO:0000313" key="2">
    <source>
        <dbReference type="Proteomes" id="UP000800981"/>
    </source>
</evidence>
<dbReference type="RefSeq" id="WP_166284457.1">
    <property type="nucleotide sequence ID" value="NZ_JAANNP010000076.1"/>
</dbReference>
<dbReference type="Gene3D" id="3.20.20.190">
    <property type="entry name" value="Phosphatidylinositol (PI) phosphodiesterase"/>
    <property type="match status" value="1"/>
</dbReference>
<reference evidence="1 2" key="1">
    <citation type="submission" date="2020-03" db="EMBL/GenBank/DDBJ databases">
        <title>Two novel Motilibacter sp.</title>
        <authorList>
            <person name="Liu S."/>
        </authorList>
    </citation>
    <scope>NUCLEOTIDE SEQUENCE [LARGE SCALE GENOMIC DNA]</scope>
    <source>
        <strain evidence="1 2">E257</strain>
    </source>
</reference>
<name>A0ABX0H3M0_9ACTN</name>
<protein>
    <submittedName>
        <fullName evidence="1">Glycerophosphodiester phosphodiesterase</fullName>
    </submittedName>
</protein>
<dbReference type="InterPro" id="IPR017946">
    <property type="entry name" value="PLC-like_Pdiesterase_TIM-brl"/>
</dbReference>
<proteinExistence type="predicted"/>
<accession>A0ABX0H3M0</accession>
<dbReference type="Proteomes" id="UP000800981">
    <property type="component" value="Unassembled WGS sequence"/>
</dbReference>
<comment type="caution">
    <text evidence="1">The sequence shown here is derived from an EMBL/GenBank/DDBJ whole genome shotgun (WGS) entry which is preliminary data.</text>
</comment>
<dbReference type="EMBL" id="JAANNP010000076">
    <property type="protein sequence ID" value="NHC15978.1"/>
    <property type="molecule type" value="Genomic_DNA"/>
</dbReference>
<evidence type="ECO:0000313" key="1">
    <source>
        <dbReference type="EMBL" id="NHC15978.1"/>
    </source>
</evidence>